<evidence type="ECO:0000256" key="2">
    <source>
        <dbReference type="ARBA" id="ARBA00023125"/>
    </source>
</evidence>
<dbReference type="KEGG" id="abaw:D5400_02275"/>
<sequence length="230" mass="25945">MQTRDEERGQPVGPRLYRLLRERIVKGDLVPGTRLSEVDVAASYAVSRQPVREAFIKLSEESLVEIRPQRGTYVSQINVAAVMSARFVREAVEADIVRILAARPKEGFLRELDDLILRQRATVEDDDPATFIQLDERFHRLLASEAGQGASWDILQPLKTQMDRVRHLSAKQFPLRQLLSQHEDVVQTIRNGDGDGAEGAMRSHLRQILDDLPAVIAALPAFFDERVEAS</sequence>
<evidence type="ECO:0000313" key="5">
    <source>
        <dbReference type="EMBL" id="AZN73521.1"/>
    </source>
</evidence>
<dbReference type="Pfam" id="PF07729">
    <property type="entry name" value="FCD"/>
    <property type="match status" value="1"/>
</dbReference>
<evidence type="ECO:0000256" key="3">
    <source>
        <dbReference type="ARBA" id="ARBA00023163"/>
    </source>
</evidence>
<dbReference type="Gene3D" id="1.20.120.530">
    <property type="entry name" value="GntR ligand-binding domain-like"/>
    <property type="match status" value="1"/>
</dbReference>
<dbReference type="GO" id="GO:0003700">
    <property type="term" value="F:DNA-binding transcription factor activity"/>
    <property type="evidence" value="ECO:0007669"/>
    <property type="project" value="InterPro"/>
</dbReference>
<keyword evidence="3" id="KW-0804">Transcription</keyword>
<keyword evidence="2" id="KW-0238">DNA-binding</keyword>
<dbReference type="PANTHER" id="PTHR43537">
    <property type="entry name" value="TRANSCRIPTIONAL REGULATOR, GNTR FAMILY"/>
    <property type="match status" value="1"/>
</dbReference>
<dbReference type="Proteomes" id="UP000268192">
    <property type="component" value="Chromosome"/>
</dbReference>
<dbReference type="SMART" id="SM00895">
    <property type="entry name" value="FCD"/>
    <property type="match status" value="1"/>
</dbReference>
<feature type="domain" description="HTH gntR-type" evidence="4">
    <location>
        <begin position="10"/>
        <end position="77"/>
    </location>
</feature>
<dbReference type="AlphaFoldDB" id="A0A3Q8XT68"/>
<dbReference type="PROSITE" id="PS50949">
    <property type="entry name" value="HTH_GNTR"/>
    <property type="match status" value="1"/>
</dbReference>
<evidence type="ECO:0000313" key="6">
    <source>
        <dbReference type="Proteomes" id="UP000268192"/>
    </source>
</evidence>
<reference evidence="5 6" key="1">
    <citation type="submission" date="2018-09" db="EMBL/GenBank/DDBJ databases">
        <title>Marinorhizobium profundi gen. nov., sp. nov., isolated from a deep-sea sediment sample from the New Britain Trench and proposal of Marinorhizobiaceae fam. nov. in the order Rhizobiales of the class Alphaproteobacteria.</title>
        <authorList>
            <person name="Cao J."/>
        </authorList>
    </citation>
    <scope>NUCLEOTIDE SEQUENCE [LARGE SCALE GENOMIC DNA]</scope>
    <source>
        <strain evidence="5 6">WS11</strain>
    </source>
</reference>
<dbReference type="PANTHER" id="PTHR43537:SF6">
    <property type="entry name" value="HTH-TYPE TRANSCRIPTIONAL REPRESSOR RSPR"/>
    <property type="match status" value="1"/>
</dbReference>
<proteinExistence type="predicted"/>
<dbReference type="EMBL" id="CP032509">
    <property type="protein sequence ID" value="AZN73521.1"/>
    <property type="molecule type" value="Genomic_DNA"/>
</dbReference>
<organism evidence="5 6">
    <name type="scientific">Georhizobium profundi</name>
    <dbReference type="NCBI Taxonomy" id="2341112"/>
    <lineage>
        <taxon>Bacteria</taxon>
        <taxon>Pseudomonadati</taxon>
        <taxon>Pseudomonadota</taxon>
        <taxon>Alphaproteobacteria</taxon>
        <taxon>Hyphomicrobiales</taxon>
        <taxon>Rhizobiaceae</taxon>
        <taxon>Georhizobium</taxon>
    </lineage>
</organism>
<dbReference type="SMART" id="SM00345">
    <property type="entry name" value="HTH_GNTR"/>
    <property type="match status" value="1"/>
</dbReference>
<accession>A0A3Q8XT68</accession>
<dbReference type="InterPro" id="IPR011711">
    <property type="entry name" value="GntR_C"/>
</dbReference>
<dbReference type="SUPFAM" id="SSF48008">
    <property type="entry name" value="GntR ligand-binding domain-like"/>
    <property type="match status" value="1"/>
</dbReference>
<dbReference type="Gene3D" id="1.10.10.10">
    <property type="entry name" value="Winged helix-like DNA-binding domain superfamily/Winged helix DNA-binding domain"/>
    <property type="match status" value="1"/>
</dbReference>
<keyword evidence="6" id="KW-1185">Reference proteome</keyword>
<dbReference type="CDD" id="cd07377">
    <property type="entry name" value="WHTH_GntR"/>
    <property type="match status" value="1"/>
</dbReference>
<evidence type="ECO:0000259" key="4">
    <source>
        <dbReference type="PROSITE" id="PS50949"/>
    </source>
</evidence>
<keyword evidence="1" id="KW-0805">Transcription regulation</keyword>
<dbReference type="OrthoDB" id="9788098at2"/>
<dbReference type="GO" id="GO:0003677">
    <property type="term" value="F:DNA binding"/>
    <property type="evidence" value="ECO:0007669"/>
    <property type="project" value="UniProtKB-KW"/>
</dbReference>
<gene>
    <name evidence="5" type="ORF">D5400_02275</name>
</gene>
<dbReference type="InterPro" id="IPR000524">
    <property type="entry name" value="Tscrpt_reg_HTH_GntR"/>
</dbReference>
<dbReference type="InterPro" id="IPR036390">
    <property type="entry name" value="WH_DNA-bd_sf"/>
</dbReference>
<protein>
    <submittedName>
        <fullName evidence="5">GntR family transcriptional regulator</fullName>
    </submittedName>
</protein>
<evidence type="ECO:0000256" key="1">
    <source>
        <dbReference type="ARBA" id="ARBA00023015"/>
    </source>
</evidence>
<dbReference type="InterPro" id="IPR008920">
    <property type="entry name" value="TF_FadR/GntR_C"/>
</dbReference>
<dbReference type="InterPro" id="IPR036388">
    <property type="entry name" value="WH-like_DNA-bd_sf"/>
</dbReference>
<dbReference type="SUPFAM" id="SSF46785">
    <property type="entry name" value="Winged helix' DNA-binding domain"/>
    <property type="match status" value="1"/>
</dbReference>
<dbReference type="Pfam" id="PF00392">
    <property type="entry name" value="GntR"/>
    <property type="match status" value="1"/>
</dbReference>
<name>A0A3Q8XT68_9HYPH</name>